<feature type="domain" description="ABC3 transporter permease C-terminal" evidence="7">
    <location>
        <begin position="687"/>
        <end position="799"/>
    </location>
</feature>
<organism evidence="9 10">
    <name type="scientific">Roseivirga misakiensis</name>
    <dbReference type="NCBI Taxonomy" id="1563681"/>
    <lineage>
        <taxon>Bacteria</taxon>
        <taxon>Pseudomonadati</taxon>
        <taxon>Bacteroidota</taxon>
        <taxon>Cytophagia</taxon>
        <taxon>Cytophagales</taxon>
        <taxon>Roseivirgaceae</taxon>
        <taxon>Roseivirga</taxon>
    </lineage>
</organism>
<dbReference type="OrthoDB" id="5933722at2"/>
<evidence type="ECO:0000256" key="3">
    <source>
        <dbReference type="ARBA" id="ARBA00022692"/>
    </source>
</evidence>
<dbReference type="PANTHER" id="PTHR30572">
    <property type="entry name" value="MEMBRANE COMPONENT OF TRANSPORTER-RELATED"/>
    <property type="match status" value="1"/>
</dbReference>
<name>A0A1E5T1X4_9BACT</name>
<dbReference type="InterPro" id="IPR025857">
    <property type="entry name" value="MacB_PCD"/>
</dbReference>
<dbReference type="PANTHER" id="PTHR30572:SF18">
    <property type="entry name" value="ABC-TYPE MACROLIDE FAMILY EXPORT SYSTEM PERMEASE COMPONENT 2"/>
    <property type="match status" value="1"/>
</dbReference>
<dbReference type="GO" id="GO:0022857">
    <property type="term" value="F:transmembrane transporter activity"/>
    <property type="evidence" value="ECO:0007669"/>
    <property type="project" value="TreeGrafter"/>
</dbReference>
<feature type="transmembrane region" description="Helical" evidence="6">
    <location>
        <begin position="376"/>
        <end position="401"/>
    </location>
</feature>
<evidence type="ECO:0000256" key="4">
    <source>
        <dbReference type="ARBA" id="ARBA00022989"/>
    </source>
</evidence>
<dbReference type="Pfam" id="PF12704">
    <property type="entry name" value="MacB_PCD"/>
    <property type="match status" value="1"/>
</dbReference>
<accession>A0A1E5T1X4</accession>
<comment type="subcellular location">
    <subcellularLocation>
        <location evidence="1">Cell membrane</location>
        <topology evidence="1">Multi-pass membrane protein</topology>
    </subcellularLocation>
</comment>
<dbReference type="Pfam" id="PF02687">
    <property type="entry name" value="FtsX"/>
    <property type="match status" value="2"/>
</dbReference>
<dbReference type="PROSITE" id="PS51257">
    <property type="entry name" value="PROKAR_LIPOPROTEIN"/>
    <property type="match status" value="1"/>
</dbReference>
<evidence type="ECO:0000259" key="8">
    <source>
        <dbReference type="Pfam" id="PF12704"/>
    </source>
</evidence>
<dbReference type="InterPro" id="IPR050250">
    <property type="entry name" value="Macrolide_Exporter_MacB"/>
</dbReference>
<feature type="transmembrane region" description="Helical" evidence="6">
    <location>
        <begin position="21"/>
        <end position="41"/>
    </location>
</feature>
<evidence type="ECO:0000256" key="2">
    <source>
        <dbReference type="ARBA" id="ARBA00022475"/>
    </source>
</evidence>
<dbReference type="InterPro" id="IPR003838">
    <property type="entry name" value="ABC3_permease_C"/>
</dbReference>
<evidence type="ECO:0000256" key="5">
    <source>
        <dbReference type="ARBA" id="ARBA00023136"/>
    </source>
</evidence>
<reference evidence="9 10" key="1">
    <citation type="submission" date="2016-08" db="EMBL/GenBank/DDBJ databases">
        <title>Draft genome of Fabibacter sp. strain SK-8.</title>
        <authorList>
            <person name="Wong S.-K."/>
            <person name="Hamasaki K."/>
            <person name="Yoshizawa S."/>
        </authorList>
    </citation>
    <scope>NUCLEOTIDE SEQUENCE [LARGE SCALE GENOMIC DNA]</scope>
    <source>
        <strain evidence="9 10">SK-8</strain>
    </source>
</reference>
<protein>
    <submittedName>
        <fullName evidence="9">Uncharacterized protein</fullName>
    </submittedName>
</protein>
<comment type="caution">
    <text evidence="9">The sequence shown here is derived from an EMBL/GenBank/DDBJ whole genome shotgun (WGS) entry which is preliminary data.</text>
</comment>
<feature type="transmembrane region" description="Helical" evidence="6">
    <location>
        <begin position="338"/>
        <end position="356"/>
    </location>
</feature>
<evidence type="ECO:0000256" key="1">
    <source>
        <dbReference type="ARBA" id="ARBA00004651"/>
    </source>
</evidence>
<dbReference type="STRING" id="1563681.BFP71_18375"/>
<keyword evidence="10" id="KW-1185">Reference proteome</keyword>
<dbReference type="Proteomes" id="UP000095552">
    <property type="component" value="Unassembled WGS sequence"/>
</dbReference>
<dbReference type="EMBL" id="MDGQ01000005">
    <property type="protein sequence ID" value="OEK05359.1"/>
    <property type="molecule type" value="Genomic_DNA"/>
</dbReference>
<evidence type="ECO:0000313" key="10">
    <source>
        <dbReference type="Proteomes" id="UP000095552"/>
    </source>
</evidence>
<feature type="transmembrane region" description="Helical" evidence="6">
    <location>
        <begin position="684"/>
        <end position="708"/>
    </location>
</feature>
<feature type="transmembrane region" description="Helical" evidence="6">
    <location>
        <begin position="720"/>
        <end position="750"/>
    </location>
</feature>
<feature type="transmembrane region" description="Helical" evidence="6">
    <location>
        <begin position="770"/>
        <end position="790"/>
    </location>
</feature>
<keyword evidence="4 6" id="KW-1133">Transmembrane helix</keyword>
<sequence>MIKNYLKMAWRNLIKHKGHTVINVFGLGVGMACFLLILFYVKDESSFDKFHKDYERIYRITEVNYTEGGDNYLANAYSAIGPALQNDFPEFEAFVRFHIEEFSVENGPEKKFQEPLFAFADSTLWDVLDFDLLEGDKKTALADPFSIVITETMAQKYFGDEDAIGKALKVDGQNDFQVTGILKDVPKNSHIQFNFLASFISLRQLQGGWMFNNWYWPPMYTYVKVPQGVSVGRVEAKFPDMVEKYLGKLTAQQRGYKMQALEDIHTTTDYANELGKTSNKTYLLILTTTAFLILAIACVNFMNLSLARSISRSGEVGVRKVFGAIREQIVFQYLSESVLVTIIAAVIGFGFFMLAMPAFNGLTEKSLVVELADVPLILGGLILIALIVGFLSGIYPALFLSGFSPAAILKGKVAKQSPFAGFFKKVLITFQFVISAALIISTCIIYFQLQYMRNKQLGFDKEQTVVLEVRSLPDQTRIKTFKDRLKQLPQVRGAAVSSRIPGHEGFYDYNVLPEGESAENNMLFMRLETDLDFSDLFQFEIVAGRGFDNRLSTDSLAYLINETAAAQLGWDEDDLNKKLNMGSLSQDGSFRAVHTGSVIGIVKDFNFVSLHNDVDPVVISIIPSSQPYMQGKISVKLAPGNLSESMAAIEKEWRDFSNAAQFEYFFLDDSVERLYDAEKQLGKVFLTFSSISIILACLGLFAMTTLLATQLKKEIGIRKVLGATIGSLVLLMSRGYLQLIAISFVIASVITYLVMEKWLENFAYHIQMQVWYFLLAGVVLGLISFLTMSFKSLKAAYGNPVDALRYE</sequence>
<dbReference type="GO" id="GO:0005886">
    <property type="term" value="C:plasma membrane"/>
    <property type="evidence" value="ECO:0007669"/>
    <property type="project" value="UniProtKB-SubCell"/>
</dbReference>
<proteinExistence type="predicted"/>
<feature type="domain" description="MacB-like periplasmic core" evidence="8">
    <location>
        <begin position="20"/>
        <end position="238"/>
    </location>
</feature>
<dbReference type="RefSeq" id="WP_069836863.1">
    <property type="nucleotide sequence ID" value="NZ_MDGQ01000005.1"/>
</dbReference>
<keyword evidence="2" id="KW-1003">Cell membrane</keyword>
<keyword evidence="3 6" id="KW-0812">Transmembrane</keyword>
<evidence type="ECO:0000256" key="6">
    <source>
        <dbReference type="SAM" id="Phobius"/>
    </source>
</evidence>
<feature type="transmembrane region" description="Helical" evidence="6">
    <location>
        <begin position="422"/>
        <end position="447"/>
    </location>
</feature>
<feature type="domain" description="ABC3 transporter permease C-terminal" evidence="7">
    <location>
        <begin position="290"/>
        <end position="404"/>
    </location>
</feature>
<dbReference type="AlphaFoldDB" id="A0A1E5T1X4"/>
<gene>
    <name evidence="9" type="ORF">BFP71_18375</name>
</gene>
<evidence type="ECO:0000259" key="7">
    <source>
        <dbReference type="Pfam" id="PF02687"/>
    </source>
</evidence>
<keyword evidence="5 6" id="KW-0472">Membrane</keyword>
<feature type="transmembrane region" description="Helical" evidence="6">
    <location>
        <begin position="282"/>
        <end position="302"/>
    </location>
</feature>
<evidence type="ECO:0000313" key="9">
    <source>
        <dbReference type="EMBL" id="OEK05359.1"/>
    </source>
</evidence>